<dbReference type="Proteomes" id="UP000316639">
    <property type="component" value="Unassembled WGS sequence"/>
</dbReference>
<keyword evidence="5" id="KW-0547">Nucleotide-binding</keyword>
<dbReference type="GO" id="GO:0005576">
    <property type="term" value="C:extracellular region"/>
    <property type="evidence" value="ECO:0007669"/>
    <property type="project" value="TreeGrafter"/>
</dbReference>
<evidence type="ECO:0000313" key="12">
    <source>
        <dbReference type="EMBL" id="TWP46393.1"/>
    </source>
</evidence>
<evidence type="ECO:0000256" key="1">
    <source>
        <dbReference type="ARBA" id="ARBA00004162"/>
    </source>
</evidence>
<evidence type="ECO:0000256" key="6">
    <source>
        <dbReference type="ARBA" id="ARBA00022801"/>
    </source>
</evidence>
<feature type="transmembrane region" description="Helical" evidence="11">
    <location>
        <begin position="43"/>
        <end position="64"/>
    </location>
</feature>
<dbReference type="InterPro" id="IPR042485">
    <property type="entry name" value="T7SS_EccB_R3"/>
</dbReference>
<protein>
    <submittedName>
        <fullName evidence="12">Type VII secretion protein EccB</fullName>
    </submittedName>
</protein>
<dbReference type="NCBIfam" id="TIGR03919">
    <property type="entry name" value="T7SS_EccB"/>
    <property type="match status" value="1"/>
</dbReference>
<comment type="caution">
    <text evidence="12">The sequence shown here is derived from an EMBL/GenBank/DDBJ whole genome shotgun (WGS) entry which is preliminary data.</text>
</comment>
<gene>
    <name evidence="12" type="primary">eccB</name>
    <name evidence="12" type="ORF">FKR81_36255</name>
</gene>
<accession>A0A563EJY2</accession>
<dbReference type="Gene3D" id="3.30.2390.20">
    <property type="entry name" value="Type VII secretion system EccB, repeat 1 domain"/>
    <property type="match status" value="1"/>
</dbReference>
<keyword evidence="3" id="KW-1003">Cell membrane</keyword>
<dbReference type="OrthoDB" id="3847604at2"/>
<feature type="compositionally biased region" description="Gly residues" evidence="10">
    <location>
        <begin position="118"/>
        <end position="133"/>
    </location>
</feature>
<dbReference type="InterPro" id="IPR007795">
    <property type="entry name" value="T7SS_EccB"/>
</dbReference>
<dbReference type="GO" id="GO:0005886">
    <property type="term" value="C:plasma membrane"/>
    <property type="evidence" value="ECO:0007669"/>
    <property type="project" value="UniProtKB-SubCell"/>
</dbReference>
<keyword evidence="6" id="KW-0378">Hydrolase</keyword>
<keyword evidence="4 11" id="KW-0812">Transmembrane</keyword>
<comment type="similarity">
    <text evidence="2">Belongs to the EccB family.</text>
</comment>
<dbReference type="InterPro" id="IPR044857">
    <property type="entry name" value="T7SS_EccB_R1"/>
</dbReference>
<reference evidence="12 13" key="1">
    <citation type="submission" date="2019-07" db="EMBL/GenBank/DDBJ databases">
        <title>Lentzea xizangensis sp. nov., isolated from Qinghai-Tibetan Plateau Soils.</title>
        <authorList>
            <person name="Huang J."/>
        </authorList>
    </citation>
    <scope>NUCLEOTIDE SEQUENCE [LARGE SCALE GENOMIC DNA]</scope>
    <source>
        <strain evidence="12 13">FXJ1.1311</strain>
    </source>
</reference>
<evidence type="ECO:0000256" key="7">
    <source>
        <dbReference type="ARBA" id="ARBA00022840"/>
    </source>
</evidence>
<dbReference type="GO" id="GO:0016787">
    <property type="term" value="F:hydrolase activity"/>
    <property type="evidence" value="ECO:0007669"/>
    <property type="project" value="UniProtKB-KW"/>
</dbReference>
<dbReference type="Pfam" id="PF05108">
    <property type="entry name" value="T7SS_ESX1_EccB"/>
    <property type="match status" value="1"/>
</dbReference>
<evidence type="ECO:0000256" key="4">
    <source>
        <dbReference type="ARBA" id="ARBA00022692"/>
    </source>
</evidence>
<sequence length="543" mass="57022">MASTPTTKSQVQAYRFVLRRMQSALVRRDAVMLHDPMRNHSRATAVGVLLGIIGLLGFLVFGFFKPQPALDKDTQIAISKETGQVYVVNSSPNQLVPMTNLASARLLWYSRTNPDQGGAAGTTDGGAAPGGSTDGQVAVAGGTPKVVSEQALSKLPKGRLTGIPDAPDVLPGPSNRIGADWSVCDELDLDEARKDQSIKNEIKTTVIAGVNGGDQLLDGDNALLVESDKKAYLVYKTPANLKSISSSTVRAQVDLNKDAVKAALRLSGKRPRAISNGLLNAIPEVAPLKAPTIPKQGSDASYLEGVKAKVGEVVQVNRTGAVEFMVVLEDGLQTVTPAVGDLIQFTNVGTNTKPQTLTANAVANHSEPKKPLKLDEYPAQVPTVLEANANNKVVCLGWHADNVKEANRSEHTKVTIGAALPGPKDSVPVELNQVGSTGEVVDRFIMPAGKAALVRGSQSTSDFGKGPIHIVTGRGVKYGVPDKGTAGALGLGDVAEIVPAPESILRLLPNGPQLNRNDASRSYDWIPTPSDAAVPPKNQQAGG</sequence>
<organism evidence="12 13">
    <name type="scientific">Lentzea tibetensis</name>
    <dbReference type="NCBI Taxonomy" id="2591470"/>
    <lineage>
        <taxon>Bacteria</taxon>
        <taxon>Bacillati</taxon>
        <taxon>Actinomycetota</taxon>
        <taxon>Actinomycetes</taxon>
        <taxon>Pseudonocardiales</taxon>
        <taxon>Pseudonocardiaceae</taxon>
        <taxon>Lentzea</taxon>
    </lineage>
</organism>
<evidence type="ECO:0000256" key="2">
    <source>
        <dbReference type="ARBA" id="ARBA00008149"/>
    </source>
</evidence>
<dbReference type="AlphaFoldDB" id="A0A563EJY2"/>
<feature type="region of interest" description="Disordered" evidence="10">
    <location>
        <begin position="509"/>
        <end position="543"/>
    </location>
</feature>
<proteinExistence type="inferred from homology"/>
<keyword evidence="7" id="KW-0067">ATP-binding</keyword>
<name>A0A563EJY2_9PSEU</name>
<evidence type="ECO:0000256" key="10">
    <source>
        <dbReference type="SAM" id="MobiDB-lite"/>
    </source>
</evidence>
<keyword evidence="9 11" id="KW-0472">Membrane</keyword>
<evidence type="ECO:0000313" key="13">
    <source>
        <dbReference type="Proteomes" id="UP000316639"/>
    </source>
</evidence>
<dbReference type="PANTHER" id="PTHR40765">
    <property type="entry name" value="ESX-2 SECRETION SYSTEM ATPASE ECCB2"/>
    <property type="match status" value="1"/>
</dbReference>
<evidence type="ECO:0000256" key="5">
    <source>
        <dbReference type="ARBA" id="ARBA00022741"/>
    </source>
</evidence>
<dbReference type="Gene3D" id="2.40.50.910">
    <property type="entry name" value="Type VII secretion system EccB, repeat 3 domain"/>
    <property type="match status" value="1"/>
</dbReference>
<evidence type="ECO:0000256" key="11">
    <source>
        <dbReference type="SAM" id="Phobius"/>
    </source>
</evidence>
<feature type="region of interest" description="Disordered" evidence="10">
    <location>
        <begin position="115"/>
        <end position="139"/>
    </location>
</feature>
<comment type="subcellular location">
    <subcellularLocation>
        <location evidence="1">Cell membrane</location>
        <topology evidence="1">Single-pass membrane protein</topology>
    </subcellularLocation>
</comment>
<keyword evidence="13" id="KW-1185">Reference proteome</keyword>
<dbReference type="RefSeq" id="WP_146358740.1">
    <property type="nucleotide sequence ID" value="NZ_VOBR01000033.1"/>
</dbReference>
<evidence type="ECO:0000256" key="3">
    <source>
        <dbReference type="ARBA" id="ARBA00022475"/>
    </source>
</evidence>
<evidence type="ECO:0000256" key="9">
    <source>
        <dbReference type="ARBA" id="ARBA00023136"/>
    </source>
</evidence>
<keyword evidence="8 11" id="KW-1133">Transmembrane helix</keyword>
<dbReference type="PANTHER" id="PTHR40765:SF2">
    <property type="entry name" value="ESX-2 SECRETION SYSTEM ATPASE ECCB2"/>
    <property type="match status" value="1"/>
</dbReference>
<dbReference type="GO" id="GO:0005524">
    <property type="term" value="F:ATP binding"/>
    <property type="evidence" value="ECO:0007669"/>
    <property type="project" value="UniProtKB-KW"/>
</dbReference>
<evidence type="ECO:0000256" key="8">
    <source>
        <dbReference type="ARBA" id="ARBA00022989"/>
    </source>
</evidence>
<dbReference type="EMBL" id="VOBR01000033">
    <property type="protein sequence ID" value="TWP46393.1"/>
    <property type="molecule type" value="Genomic_DNA"/>
</dbReference>